<dbReference type="EMBL" id="JAGSHT010000004">
    <property type="protein sequence ID" value="MBZ2195429.1"/>
    <property type="molecule type" value="Genomic_DNA"/>
</dbReference>
<accession>A0ABS7S740</accession>
<keyword evidence="3" id="KW-1185">Reference proteome</keyword>
<name>A0ABS7S740_9MICO</name>
<dbReference type="InterPro" id="IPR050490">
    <property type="entry name" value="Bact_solute-bd_prot1"/>
</dbReference>
<protein>
    <submittedName>
        <fullName evidence="2">Extracellular solute-binding protein</fullName>
    </submittedName>
</protein>
<evidence type="ECO:0000313" key="3">
    <source>
        <dbReference type="Proteomes" id="UP000826651"/>
    </source>
</evidence>
<organism evidence="2 3">
    <name type="scientific">Occultella gossypii</name>
    <dbReference type="NCBI Taxonomy" id="2800820"/>
    <lineage>
        <taxon>Bacteria</taxon>
        <taxon>Bacillati</taxon>
        <taxon>Actinomycetota</taxon>
        <taxon>Actinomycetes</taxon>
        <taxon>Micrococcales</taxon>
        <taxon>Ruaniaceae</taxon>
        <taxon>Occultella</taxon>
    </lineage>
</organism>
<evidence type="ECO:0000313" key="2">
    <source>
        <dbReference type="EMBL" id="MBZ2195429.1"/>
    </source>
</evidence>
<dbReference type="Gene3D" id="3.40.190.10">
    <property type="entry name" value="Periplasmic binding protein-like II"/>
    <property type="match status" value="2"/>
</dbReference>
<gene>
    <name evidence="2" type="ORF">KCQ71_04650</name>
</gene>
<comment type="caution">
    <text evidence="2">The sequence shown here is derived from an EMBL/GenBank/DDBJ whole genome shotgun (WGS) entry which is preliminary data.</text>
</comment>
<dbReference type="PROSITE" id="PS51257">
    <property type="entry name" value="PROKAR_LIPOPROTEIN"/>
    <property type="match status" value="1"/>
</dbReference>
<dbReference type="SUPFAM" id="SSF53850">
    <property type="entry name" value="Periplasmic binding protein-like II"/>
    <property type="match status" value="1"/>
</dbReference>
<dbReference type="RefSeq" id="WP_223403358.1">
    <property type="nucleotide sequence ID" value="NZ_JAGSHT010000004.1"/>
</dbReference>
<feature type="signal peptide" evidence="1">
    <location>
        <begin position="1"/>
        <end position="22"/>
    </location>
</feature>
<keyword evidence="1" id="KW-0732">Signal</keyword>
<evidence type="ECO:0000256" key="1">
    <source>
        <dbReference type="SAM" id="SignalP"/>
    </source>
</evidence>
<dbReference type="Proteomes" id="UP000826651">
    <property type="component" value="Unassembled WGS sequence"/>
</dbReference>
<reference evidence="2 3" key="1">
    <citation type="submission" date="2021-04" db="EMBL/GenBank/DDBJ databases">
        <title>Ruania sp. nov., isolated from sandy soil of mangrove forest.</title>
        <authorList>
            <person name="Ge X."/>
            <person name="Huang R."/>
            <person name="Liu W."/>
        </authorList>
    </citation>
    <scope>NUCLEOTIDE SEQUENCE [LARGE SCALE GENOMIC DNA]</scope>
    <source>
        <strain evidence="2 3">N2-46</strain>
    </source>
</reference>
<proteinExistence type="predicted"/>
<dbReference type="PANTHER" id="PTHR43649">
    <property type="entry name" value="ARABINOSE-BINDING PROTEIN-RELATED"/>
    <property type="match status" value="1"/>
</dbReference>
<dbReference type="Pfam" id="PF01547">
    <property type="entry name" value="SBP_bac_1"/>
    <property type="match status" value="1"/>
</dbReference>
<dbReference type="PANTHER" id="PTHR43649:SF12">
    <property type="entry name" value="DIACETYLCHITOBIOSE BINDING PROTEIN DASA"/>
    <property type="match status" value="1"/>
</dbReference>
<feature type="chain" id="PRO_5046661385" evidence="1">
    <location>
        <begin position="23"/>
        <end position="427"/>
    </location>
</feature>
<sequence>MRQRRFIAMMAAAALTMLSACSLDGGSDDPGSVEQDADAPLTLLTHPTIYGALGGDEFIAEFEEATGISVDVTTADIGPHLDKLIADYQAGSGTYDLVALQNIDYMPRVTDGLLPLDDFISGAPQVWDWDDFLASTREFAAVDGTQYGVPVRLGTQVLYYRTDLLSAAGIEPPATFEEYVSAATALDTAEVNGAVQRGVPRELANDWLGFLYSAGGTILDDEGQCALDGDAGLAATDMLVALVENEALPTDFLAWGRDDYISSMQQGNAAMGVYFSPYWGLMANPEESTVADSLGYALAPVVEGVAPGTSRAQTWNLSITEASTNQEGAWEFIQRVTSVENSLRSATEFSNGPVRTSTYTEPSYVESNPVAGLWLESGEVAQVDPPIGELPEIIDIIATQVTSALDGSATSVDALTAACQQVDRVLG</sequence>
<dbReference type="InterPro" id="IPR006059">
    <property type="entry name" value="SBP"/>
</dbReference>